<accession>A0A0E2B5G8</accession>
<evidence type="ECO:0000313" key="2">
    <source>
        <dbReference type="Proteomes" id="UP000006253"/>
    </source>
</evidence>
<organism evidence="1 2">
    <name type="scientific">Leptospira kirschneri str. H1</name>
    <dbReference type="NCBI Taxonomy" id="1049966"/>
    <lineage>
        <taxon>Bacteria</taxon>
        <taxon>Pseudomonadati</taxon>
        <taxon>Spirochaetota</taxon>
        <taxon>Spirochaetia</taxon>
        <taxon>Leptospirales</taxon>
        <taxon>Leptospiraceae</taxon>
        <taxon>Leptospira</taxon>
    </lineage>
</organism>
<dbReference type="Proteomes" id="UP000006253">
    <property type="component" value="Unassembled WGS sequence"/>
</dbReference>
<gene>
    <name evidence="1" type="ORF">LEP1GSC081_4126</name>
</gene>
<comment type="caution">
    <text evidence="1">The sequence shown here is derived from an EMBL/GenBank/DDBJ whole genome shotgun (WGS) entry which is preliminary data.</text>
</comment>
<proteinExistence type="predicted"/>
<dbReference type="EMBL" id="AHMY02000023">
    <property type="protein sequence ID" value="EKO16556.1"/>
    <property type="molecule type" value="Genomic_DNA"/>
</dbReference>
<reference evidence="1 2" key="1">
    <citation type="submission" date="2012-10" db="EMBL/GenBank/DDBJ databases">
        <authorList>
            <person name="Harkins D.M."/>
            <person name="Durkin A.S."/>
            <person name="Brinkac L.M."/>
            <person name="Selengut J.D."/>
            <person name="Sanka R."/>
            <person name="DePew J."/>
            <person name="Purushe J."/>
            <person name="Peacock S.J."/>
            <person name="Thaipadungpanit J."/>
            <person name="Wuthiekanun V.W."/>
            <person name="Day N.P."/>
            <person name="Vinetz J.M."/>
            <person name="Sutton G.G."/>
            <person name="Nelson W.C."/>
            <person name="Fouts D.E."/>
        </authorList>
    </citation>
    <scope>NUCLEOTIDE SEQUENCE [LARGE SCALE GENOMIC DNA]</scope>
    <source>
        <strain evidence="1 2">H1</strain>
    </source>
</reference>
<evidence type="ECO:0000313" key="1">
    <source>
        <dbReference type="EMBL" id="EKO16556.1"/>
    </source>
</evidence>
<protein>
    <submittedName>
        <fullName evidence="1">Uncharacterized protein</fullName>
    </submittedName>
</protein>
<dbReference type="AlphaFoldDB" id="A0A0E2B5G8"/>
<name>A0A0E2B5G8_9LEPT</name>
<sequence length="37" mass="4261">MNRSSRKMANTGLFFKVLEYNRFMFSGAGMRKKGSVL</sequence>